<accession>A0ABM6Y2T3</accession>
<evidence type="ECO:0000256" key="3">
    <source>
        <dbReference type="RuleBase" id="RU000363"/>
    </source>
</evidence>
<dbReference type="SUPFAM" id="SSF51735">
    <property type="entry name" value="NAD(P)-binding Rossmann-fold domains"/>
    <property type="match status" value="1"/>
</dbReference>
<dbReference type="Proteomes" id="UP000256971">
    <property type="component" value="Chromosome"/>
</dbReference>
<dbReference type="PANTHER" id="PTHR44196">
    <property type="entry name" value="DEHYDROGENASE/REDUCTASE SDR FAMILY MEMBER 7B"/>
    <property type="match status" value="1"/>
</dbReference>
<keyword evidence="5" id="KW-1185">Reference proteome</keyword>
<dbReference type="InterPro" id="IPR020904">
    <property type="entry name" value="Sc_DH/Rdtase_CS"/>
</dbReference>
<dbReference type="PRINTS" id="PR00080">
    <property type="entry name" value="SDRFAMILY"/>
</dbReference>
<dbReference type="InterPro" id="IPR036291">
    <property type="entry name" value="NAD(P)-bd_dom_sf"/>
</dbReference>
<dbReference type="InterPro" id="IPR002347">
    <property type="entry name" value="SDR_fam"/>
</dbReference>
<evidence type="ECO:0000256" key="1">
    <source>
        <dbReference type="ARBA" id="ARBA00006484"/>
    </source>
</evidence>
<dbReference type="Gene3D" id="3.40.50.720">
    <property type="entry name" value="NAD(P)-binding Rossmann-like Domain"/>
    <property type="match status" value="1"/>
</dbReference>
<evidence type="ECO:0000256" key="2">
    <source>
        <dbReference type="ARBA" id="ARBA00023002"/>
    </source>
</evidence>
<keyword evidence="2" id="KW-0560">Oxidoreductase</keyword>
<organism evidence="4 5">
    <name type="scientific">Thalassospira indica</name>
    <dbReference type="NCBI Taxonomy" id="1891279"/>
    <lineage>
        <taxon>Bacteria</taxon>
        <taxon>Pseudomonadati</taxon>
        <taxon>Pseudomonadota</taxon>
        <taxon>Alphaproteobacteria</taxon>
        <taxon>Rhodospirillales</taxon>
        <taxon>Thalassospiraceae</taxon>
        <taxon>Thalassospira</taxon>
    </lineage>
</organism>
<gene>
    <name evidence="4" type="ORF">DY252_19875</name>
</gene>
<proteinExistence type="inferred from homology"/>
<dbReference type="PROSITE" id="PS00061">
    <property type="entry name" value="ADH_SHORT"/>
    <property type="match status" value="1"/>
</dbReference>
<evidence type="ECO:0000313" key="4">
    <source>
        <dbReference type="EMBL" id="AXO16238.1"/>
    </source>
</evidence>
<protein>
    <submittedName>
        <fullName evidence="4">SDR family NAD(P)-dependent oxidoreductase</fullName>
    </submittedName>
</protein>
<dbReference type="Pfam" id="PF00106">
    <property type="entry name" value="adh_short"/>
    <property type="match status" value="1"/>
</dbReference>
<reference evidence="4 5" key="1">
    <citation type="submission" date="2018-08" db="EMBL/GenBank/DDBJ databases">
        <title>Complete genome sequence of type strain Thalassospira indica MCCC 1A01103T, isolated from isolated from deep seawater of the Indian Ocean.</title>
        <authorList>
            <person name="Liu Y."/>
        </authorList>
    </citation>
    <scope>NUCLEOTIDE SEQUENCE [LARGE SCALE GENOMIC DNA]</scope>
    <source>
        <strain evidence="4 5">PB8BT</strain>
    </source>
</reference>
<dbReference type="PRINTS" id="PR00081">
    <property type="entry name" value="GDHRDH"/>
</dbReference>
<dbReference type="EMBL" id="CP031555">
    <property type="protein sequence ID" value="AXO16238.1"/>
    <property type="molecule type" value="Genomic_DNA"/>
</dbReference>
<dbReference type="PANTHER" id="PTHR44196:SF1">
    <property type="entry name" value="DEHYDROGENASE_REDUCTASE SDR FAMILY MEMBER 7B"/>
    <property type="match status" value="1"/>
</dbReference>
<comment type="similarity">
    <text evidence="1 3">Belongs to the short-chain dehydrogenases/reductases (SDR) family.</text>
</comment>
<sequence>MNTQSGTVLITGATSGIGRELLGIYHAQGFNVIAHGRSEVKLHDLKDHYPGVQTVCADLAHPASVDAMMADILRDVPRLDLVINNAAVQERGVLTDVEFSASLADREIAINLQAPIRICHAVIKAWTEQEGHTGTPQRTGVWSRIVNVSSGLAFFPKTGSAIYCASKAALHSFSQSLRYQLVAADLPIAISEVFLPVVDTPMTASRDIAKIPAQQAALAIHDGILAGQDEIYVGMARLIPVVARLSPSLMKSILRKG</sequence>
<dbReference type="RefSeq" id="WP_064788762.1">
    <property type="nucleotide sequence ID" value="NZ_CP031555.1"/>
</dbReference>
<evidence type="ECO:0000313" key="5">
    <source>
        <dbReference type="Proteomes" id="UP000256971"/>
    </source>
</evidence>
<name>A0ABM6Y2T3_9PROT</name>